<sequence length="102" mass="11506">MNGELNTAKAVAVLNKYVLQQQCGNRMELQFFSEELQAQIEALSLAFVRNELVTQLANLGKCLCDEKLVNCSTNANYSEVALDFLEMHLESLEGRQFKEGFI</sequence>
<dbReference type="AlphaFoldDB" id="A0A1V2UXG5"/>
<organism evidence="1 2">
    <name type="scientific">Acinetobacter genomosp. 33YU</name>
    <dbReference type="NCBI Taxonomy" id="1675530"/>
    <lineage>
        <taxon>Bacteria</taxon>
        <taxon>Pseudomonadati</taxon>
        <taxon>Pseudomonadota</taxon>
        <taxon>Gammaproteobacteria</taxon>
        <taxon>Moraxellales</taxon>
        <taxon>Moraxellaceae</taxon>
        <taxon>Acinetobacter</taxon>
    </lineage>
</organism>
<gene>
    <name evidence="1" type="ORF">AC058_09165</name>
</gene>
<keyword evidence="2" id="KW-1185">Reference proteome</keyword>
<protein>
    <submittedName>
        <fullName evidence="1">Uncharacterized protein</fullName>
    </submittedName>
</protein>
<dbReference type="RefSeq" id="WP_042892466.1">
    <property type="nucleotide sequence ID" value="NZ_LFZS01000005.1"/>
</dbReference>
<name>A0A1V2UXG5_9GAMM</name>
<evidence type="ECO:0000313" key="2">
    <source>
        <dbReference type="Proteomes" id="UP000189376"/>
    </source>
</evidence>
<reference evidence="1 2" key="1">
    <citation type="submission" date="2015-07" db="EMBL/GenBank/DDBJ databases">
        <title>Acinetobacter yuneri, a novel member of Acinetobacter calcoaceticus-Acinetobacter baumannii complex isolated from clinical specimen.</title>
        <authorList>
            <person name="Yu Y."/>
        </authorList>
    </citation>
    <scope>NUCLEOTIDE SEQUENCE [LARGE SCALE GENOMIC DNA]</scope>
    <source>
        <strain evidence="1 2">A362</strain>
    </source>
</reference>
<dbReference type="GeneID" id="69584379"/>
<dbReference type="Proteomes" id="UP000189376">
    <property type="component" value="Unassembled WGS sequence"/>
</dbReference>
<proteinExistence type="predicted"/>
<accession>A0A1V2UXG5</accession>
<dbReference type="EMBL" id="LFZS01000005">
    <property type="protein sequence ID" value="ONN54670.1"/>
    <property type="molecule type" value="Genomic_DNA"/>
</dbReference>
<evidence type="ECO:0000313" key="1">
    <source>
        <dbReference type="EMBL" id="ONN54670.1"/>
    </source>
</evidence>
<comment type="caution">
    <text evidence="1">The sequence shown here is derived from an EMBL/GenBank/DDBJ whole genome shotgun (WGS) entry which is preliminary data.</text>
</comment>